<dbReference type="InterPro" id="IPR012340">
    <property type="entry name" value="NA-bd_OB-fold"/>
</dbReference>
<feature type="compositionally biased region" description="Gly residues" evidence="1">
    <location>
        <begin position="197"/>
        <end position="209"/>
    </location>
</feature>
<dbReference type="GO" id="GO:0003723">
    <property type="term" value="F:RNA binding"/>
    <property type="evidence" value="ECO:0007669"/>
    <property type="project" value="TreeGrafter"/>
</dbReference>
<evidence type="ECO:0000313" key="4">
    <source>
        <dbReference type="Proteomes" id="UP001497744"/>
    </source>
</evidence>
<feature type="region of interest" description="Disordered" evidence="1">
    <location>
        <begin position="189"/>
        <end position="253"/>
    </location>
</feature>
<feature type="region of interest" description="Disordered" evidence="1">
    <location>
        <begin position="1"/>
        <end position="41"/>
    </location>
</feature>
<evidence type="ECO:0000256" key="1">
    <source>
        <dbReference type="SAM" id="MobiDB-lite"/>
    </source>
</evidence>
<dbReference type="InterPro" id="IPR045209">
    <property type="entry name" value="Rrp5"/>
</dbReference>
<dbReference type="EMBL" id="BPLF01000006">
    <property type="protein sequence ID" value="GIX66163.1"/>
    <property type="molecule type" value="Genomic_DNA"/>
</dbReference>
<dbReference type="GeneID" id="94197644"/>
<dbReference type="GO" id="GO:0006364">
    <property type="term" value="P:rRNA processing"/>
    <property type="evidence" value="ECO:0007669"/>
    <property type="project" value="InterPro"/>
</dbReference>
<sequence>MEAEEDFPRSSEVVLEPLGQPRRRNRATSQPASAPTFAASNRAKRSVLAGASSSRGQLPTIENLEAGTLVMGSVAIVAPTGLRVHLPGGLYGFVRSSDAVDMPTTERCRLDSIVAGSLNVGSHVVCSVLEVKNGFAALTMRPSVINKGLTLASLTPGMLLPASVRAHEDHGILLSFGLVGSGEVRGFIPYDEEAPGHGTGTGASSGGTSGTEARVESKKAFTNGDSTTDDSAMKTDKPTKDAQATNAGRSSASMRKLPLHSTVYVVVDSVNVDRQVVSCKWPWRHSIPLPPDCQVPLLSVRPGLLLVGEISDVHYPASAISATTDSRVNYGFDVKCLNGLAAVVPAIHSVLTYSERSPGAVPSSVEEESHGEPDGKATTKDAADTATSSKALKRKRKGKLAASLEVESDAPLGLEDMVVGRVLYVNHWHKTIYVSLLSHLVRWKGPQGHPHRLTPNALKTFGKVVRSIPGHGVVFSICRLKTEEQLMLEHSPEDLPFKASDMGYCEPSHLQDAPNGGADKAPRSRGASAPQLALAYTLGSVHPTVELEFDFLTRLTRLSMKESLRKETLVSPFQLPAGTSVRGTITKVLKTGVSVRLSKLVHGKVPLEHLTDVPLPQVPDRFPVGRAIKLRALRYDHVHSALLLTAKRTFRKDSDPLTSFEQLSVGKEFLGFISRVRRSGEAASGPATNSETVSVRFYNDLQSALDPAEIEEAQRLDVDLSSGAVVRVAVSRVDPRRRVFHVTLSPDKIASLKEQALARTKRRREARRAACKKAFTNYTSLRKRRKAES</sequence>
<dbReference type="Proteomes" id="UP001497744">
    <property type="component" value="Unassembled WGS sequence"/>
</dbReference>
<evidence type="ECO:0000313" key="3">
    <source>
        <dbReference type="EMBL" id="GIX66163.1"/>
    </source>
</evidence>
<feature type="compositionally biased region" description="Basic and acidic residues" evidence="1">
    <location>
        <begin position="367"/>
        <end position="383"/>
    </location>
</feature>
<dbReference type="RefSeq" id="XP_067718232.1">
    <property type="nucleotide sequence ID" value="XM_067862131.1"/>
</dbReference>
<dbReference type="Gene3D" id="2.40.50.140">
    <property type="entry name" value="Nucleic acid-binding proteins"/>
    <property type="match status" value="3"/>
</dbReference>
<reference evidence="3 4" key="1">
    <citation type="submission" date="2021-06" db="EMBL/GenBank/DDBJ databases">
        <title>Genome sequence of Babesia caballi.</title>
        <authorList>
            <person name="Yamagishi J."/>
            <person name="Kidaka T."/>
            <person name="Ochi A."/>
        </authorList>
    </citation>
    <scope>NUCLEOTIDE SEQUENCE [LARGE SCALE GENOMIC DNA]</scope>
    <source>
        <strain evidence="3">USDA-D6B2</strain>
    </source>
</reference>
<dbReference type="SUPFAM" id="SSF50249">
    <property type="entry name" value="Nucleic acid-binding proteins"/>
    <property type="match status" value="2"/>
</dbReference>
<keyword evidence="4" id="KW-1185">Reference proteome</keyword>
<dbReference type="PANTHER" id="PTHR23270">
    <property type="entry name" value="PROGRAMMED CELL DEATH PROTEIN 11 PRE-RRNA PROCESSING PROTEIN RRP5"/>
    <property type="match status" value="1"/>
</dbReference>
<feature type="compositionally biased region" description="Polar residues" evidence="1">
    <location>
        <begin position="242"/>
        <end position="253"/>
    </location>
</feature>
<name>A0AAV4M1B1_BABCB</name>
<feature type="domain" description="S1 motif" evidence="2">
    <location>
        <begin position="67"/>
        <end position="141"/>
    </location>
</feature>
<dbReference type="AlphaFoldDB" id="A0AAV4M1B1"/>
<proteinExistence type="predicted"/>
<feature type="region of interest" description="Disordered" evidence="1">
    <location>
        <begin position="506"/>
        <end position="526"/>
    </location>
</feature>
<dbReference type="GO" id="GO:0032040">
    <property type="term" value="C:small-subunit processome"/>
    <property type="evidence" value="ECO:0007669"/>
    <property type="project" value="TreeGrafter"/>
</dbReference>
<dbReference type="InterPro" id="IPR003029">
    <property type="entry name" value="S1_domain"/>
</dbReference>
<organism evidence="3 4">
    <name type="scientific">Babesia caballi</name>
    <dbReference type="NCBI Taxonomy" id="5871"/>
    <lineage>
        <taxon>Eukaryota</taxon>
        <taxon>Sar</taxon>
        <taxon>Alveolata</taxon>
        <taxon>Apicomplexa</taxon>
        <taxon>Aconoidasida</taxon>
        <taxon>Piroplasmida</taxon>
        <taxon>Babesiidae</taxon>
        <taxon>Babesia</taxon>
    </lineage>
</organism>
<gene>
    <name evidence="3" type="ORF">BcabD6B2_55990</name>
</gene>
<comment type="caution">
    <text evidence="3">The sequence shown here is derived from an EMBL/GenBank/DDBJ whole genome shotgun (WGS) entry which is preliminary data.</text>
</comment>
<evidence type="ECO:0000259" key="2">
    <source>
        <dbReference type="PROSITE" id="PS50126"/>
    </source>
</evidence>
<dbReference type="SMART" id="SM00316">
    <property type="entry name" value="S1"/>
    <property type="match status" value="3"/>
</dbReference>
<accession>A0AAV4M1B1</accession>
<dbReference type="PROSITE" id="PS50126">
    <property type="entry name" value="S1"/>
    <property type="match status" value="2"/>
</dbReference>
<feature type="domain" description="S1 motif" evidence="2">
    <location>
        <begin position="578"/>
        <end position="647"/>
    </location>
</feature>
<protein>
    <submittedName>
        <fullName evidence="3">rRNA biogenesis protein RRP5 isoform X1</fullName>
    </submittedName>
</protein>
<dbReference type="PANTHER" id="PTHR23270:SF10">
    <property type="entry name" value="PROTEIN RRP5 HOMOLOG"/>
    <property type="match status" value="1"/>
</dbReference>
<feature type="compositionally biased region" description="Basic and acidic residues" evidence="1">
    <location>
        <begin position="231"/>
        <end position="240"/>
    </location>
</feature>
<feature type="region of interest" description="Disordered" evidence="1">
    <location>
        <begin position="356"/>
        <end position="391"/>
    </location>
</feature>